<feature type="domain" description="SH3b" evidence="1">
    <location>
        <begin position="144"/>
        <end position="209"/>
    </location>
</feature>
<evidence type="ECO:0000259" key="1">
    <source>
        <dbReference type="PROSITE" id="PS51781"/>
    </source>
</evidence>
<dbReference type="Pfam" id="PF08239">
    <property type="entry name" value="SH3_3"/>
    <property type="match status" value="1"/>
</dbReference>
<dbReference type="Gene3D" id="2.30.30.40">
    <property type="entry name" value="SH3 Domains"/>
    <property type="match status" value="1"/>
</dbReference>
<protein>
    <submittedName>
        <fullName evidence="3">SH3 domain-containing protein</fullName>
    </submittedName>
</protein>
<keyword evidence="4" id="KW-1185">Reference proteome</keyword>
<dbReference type="InterPro" id="IPR001223">
    <property type="entry name" value="Glyco_hydro18_cat"/>
</dbReference>
<dbReference type="InterPro" id="IPR011583">
    <property type="entry name" value="Chitinase_II/V-like_cat"/>
</dbReference>
<accession>A0ABR7ID46</accession>
<dbReference type="Proteomes" id="UP000621540">
    <property type="component" value="Unassembled WGS sequence"/>
</dbReference>
<dbReference type="EMBL" id="JACOQH010000010">
    <property type="protein sequence ID" value="MBC5754714.1"/>
    <property type="molecule type" value="Genomic_DNA"/>
</dbReference>
<dbReference type="SMART" id="SM00287">
    <property type="entry name" value="SH3b"/>
    <property type="match status" value="1"/>
</dbReference>
<name>A0ABR7ID46_9FIRM</name>
<dbReference type="Gene3D" id="3.10.50.10">
    <property type="match status" value="1"/>
</dbReference>
<evidence type="ECO:0000313" key="3">
    <source>
        <dbReference type="EMBL" id="MBC5754714.1"/>
    </source>
</evidence>
<dbReference type="InterPro" id="IPR029070">
    <property type="entry name" value="Chitinase_insertion_sf"/>
</dbReference>
<proteinExistence type="predicted"/>
<feature type="domain" description="GH18" evidence="2">
    <location>
        <begin position="215"/>
        <end position="559"/>
    </location>
</feature>
<sequence length="559" mass="61254">MVCSSILKKYMPTKEVEDLNDYYALTSEEQMAVIKDNTVLEAKGICVDGKAYLDYNTVHDALNERFYWDANENVLLYTTPTDLVTVNAGENRYFVTKAENATDYTITRMDGDTLYVAIDFVQQYTNMAYTYFESPNRVVITTAAGDKEVTAAKKDTEIREKGGIKSPILKQVKKGENLAVIETGDTWSKVASEDGVVGYVKTKFVGDTETVTAASVTNGYTEEFTHIKKDAAINMGWHQVTNMDANGKIASVLSATKGMNVISPTWFYLNDSNGDVASLASLDYVNYCHQNGVEVWGLISNLENPDASSTEVLTHTSKRQNLVNQIIALAIQYDLDGVNVDFEALEGAVGDGYIQFIRELSLKCANNGLVLSVDNYVPTASSSFYNRAEQARFADYVVIMGYDEHYAGSDAGSVASIGFVKNGVSDTIAEGVPAEQIVLGMPFYTRVWALTPKDTAGDSVEAASDDYVSYDTTSQALGMDDVQKLLTTNGAVASWSDADGQNYAEYVNAGVTYKVWIEDASSLELKLQVMKENGLAGASFWKLGLENPGVWDTIIKYVN</sequence>
<dbReference type="PROSITE" id="PS51781">
    <property type="entry name" value="SH3B"/>
    <property type="match status" value="1"/>
</dbReference>
<evidence type="ECO:0000259" key="2">
    <source>
        <dbReference type="PROSITE" id="PS51910"/>
    </source>
</evidence>
<dbReference type="InterPro" id="IPR003646">
    <property type="entry name" value="SH3-like_bac-type"/>
</dbReference>
<dbReference type="SMART" id="SM00636">
    <property type="entry name" value="Glyco_18"/>
    <property type="match status" value="1"/>
</dbReference>
<dbReference type="Gene3D" id="3.20.20.80">
    <property type="entry name" value="Glycosidases"/>
    <property type="match status" value="1"/>
</dbReference>
<comment type="caution">
    <text evidence="3">The sequence shown here is derived from an EMBL/GenBank/DDBJ whole genome shotgun (WGS) entry which is preliminary data.</text>
</comment>
<dbReference type="Pfam" id="PF00704">
    <property type="entry name" value="Glyco_hydro_18"/>
    <property type="match status" value="1"/>
</dbReference>
<reference evidence="3 4" key="1">
    <citation type="submission" date="2020-08" db="EMBL/GenBank/DDBJ databases">
        <title>Genome public.</title>
        <authorList>
            <person name="Liu C."/>
            <person name="Sun Q."/>
        </authorList>
    </citation>
    <scope>NUCLEOTIDE SEQUENCE [LARGE SCALE GENOMIC DNA]</scope>
    <source>
        <strain evidence="3 4">BX0805</strain>
    </source>
</reference>
<dbReference type="InterPro" id="IPR017853">
    <property type="entry name" value="GH"/>
</dbReference>
<gene>
    <name evidence="3" type="ORF">H8Z76_11975</name>
</gene>
<dbReference type="SUPFAM" id="SSF51445">
    <property type="entry name" value="(Trans)glycosidases"/>
    <property type="match status" value="1"/>
</dbReference>
<evidence type="ECO:0000313" key="4">
    <source>
        <dbReference type="Proteomes" id="UP000621540"/>
    </source>
</evidence>
<organism evidence="3 4">
    <name type="scientific">Roseburia yibonii</name>
    <dbReference type="NCBI Taxonomy" id="2763063"/>
    <lineage>
        <taxon>Bacteria</taxon>
        <taxon>Bacillati</taxon>
        <taxon>Bacillota</taxon>
        <taxon>Clostridia</taxon>
        <taxon>Lachnospirales</taxon>
        <taxon>Lachnospiraceae</taxon>
        <taxon>Roseburia</taxon>
    </lineage>
</organism>
<dbReference type="PANTHER" id="PTHR46066:SF2">
    <property type="entry name" value="CHITINASE DOMAIN-CONTAINING PROTEIN 1"/>
    <property type="match status" value="1"/>
</dbReference>
<dbReference type="PROSITE" id="PS51910">
    <property type="entry name" value="GH18_2"/>
    <property type="match status" value="1"/>
</dbReference>
<dbReference type="PANTHER" id="PTHR46066">
    <property type="entry name" value="CHITINASE DOMAIN-CONTAINING PROTEIN 1 FAMILY MEMBER"/>
    <property type="match status" value="1"/>
</dbReference>